<keyword evidence="4 6" id="KW-0808">Transferase</keyword>
<feature type="domain" description="Glycosyltransferase 2-like" evidence="5">
    <location>
        <begin position="9"/>
        <end position="108"/>
    </location>
</feature>
<comment type="caution">
    <text evidence="6">The sequence shown here is derived from an EMBL/GenBank/DDBJ whole genome shotgun (WGS) entry which is preliminary data.</text>
</comment>
<evidence type="ECO:0000313" key="6">
    <source>
        <dbReference type="EMBL" id="KJY53973.1"/>
    </source>
</evidence>
<dbReference type="InterPro" id="IPR029044">
    <property type="entry name" value="Nucleotide-diphossugar_trans"/>
</dbReference>
<dbReference type="Gene3D" id="3.90.550.10">
    <property type="entry name" value="Spore Coat Polysaccharide Biosynthesis Protein SpsA, Chain A"/>
    <property type="match status" value="1"/>
</dbReference>
<dbReference type="SUPFAM" id="SSF53448">
    <property type="entry name" value="Nucleotide-diphospho-sugar transferases"/>
    <property type="match status" value="1"/>
</dbReference>
<dbReference type="CDD" id="cd02526">
    <property type="entry name" value="GT2_RfbF_like"/>
    <property type="match status" value="1"/>
</dbReference>
<comment type="pathway">
    <text evidence="1">Cell wall biogenesis; cell wall polysaccharide biosynthesis.</text>
</comment>
<organism evidence="6 7">
    <name type="scientific">Bifidobacterium coryneforme</name>
    <dbReference type="NCBI Taxonomy" id="1687"/>
    <lineage>
        <taxon>Bacteria</taxon>
        <taxon>Bacillati</taxon>
        <taxon>Actinomycetota</taxon>
        <taxon>Actinomycetes</taxon>
        <taxon>Bifidobacteriales</taxon>
        <taxon>Bifidobacteriaceae</taxon>
        <taxon>Bifidobacterium</taxon>
    </lineage>
</organism>
<dbReference type="InterPro" id="IPR001173">
    <property type="entry name" value="Glyco_trans_2-like"/>
</dbReference>
<sequence>MRFQAMAGIVTYNPDPDDLSKSVPALAQQLDRLVIVDNGSDNLPIIRDVLKPFPQVFLIENEKNEGIAKALNQIFTWGRAHGYTWILTLDDDSEIPPTMMKEYEDYLEGCAQNVGIVCPLLKNRRDKVVFHSKRSEDECITSGSLTRVAAWEVVGGFDEWLFIDGVDFDFSRRMVRAGYEIHECTSVVMPHQIGQSRSINVLGRHPIIWNHSASRQFYIQRNSPYIDFKLGTYSPIKARARFLKDLVFILIWEDEKWAKISAMVRGWRAGMRKIRQMHSK</sequence>
<evidence type="ECO:0000259" key="5">
    <source>
        <dbReference type="Pfam" id="PF00535"/>
    </source>
</evidence>
<evidence type="ECO:0000256" key="3">
    <source>
        <dbReference type="ARBA" id="ARBA00022676"/>
    </source>
</evidence>
<comment type="similarity">
    <text evidence="2">Belongs to the glycosyltransferase 2 family.</text>
</comment>
<proteinExistence type="inferred from homology"/>
<dbReference type="AlphaFoldDB" id="A0ABD4AFJ7"/>
<accession>A0ABD4AFJ7</accession>
<dbReference type="Proteomes" id="UP000033652">
    <property type="component" value="Unassembled WGS sequence"/>
</dbReference>
<dbReference type="EMBL" id="JXBX01000005">
    <property type="protein sequence ID" value="KJY53973.1"/>
    <property type="molecule type" value="Genomic_DNA"/>
</dbReference>
<dbReference type="Pfam" id="PF00535">
    <property type="entry name" value="Glycos_transf_2"/>
    <property type="match status" value="1"/>
</dbReference>
<keyword evidence="3" id="KW-0328">Glycosyltransferase</keyword>
<evidence type="ECO:0000256" key="2">
    <source>
        <dbReference type="ARBA" id="ARBA00006739"/>
    </source>
</evidence>
<evidence type="ECO:0000256" key="1">
    <source>
        <dbReference type="ARBA" id="ARBA00004776"/>
    </source>
</evidence>
<dbReference type="GO" id="GO:0016757">
    <property type="term" value="F:glycosyltransferase activity"/>
    <property type="evidence" value="ECO:0007669"/>
    <property type="project" value="UniProtKB-KW"/>
</dbReference>
<evidence type="ECO:0000313" key="7">
    <source>
        <dbReference type="Proteomes" id="UP000033652"/>
    </source>
</evidence>
<dbReference type="PANTHER" id="PTHR43179:SF12">
    <property type="entry name" value="GALACTOFURANOSYLTRANSFERASE GLFT2"/>
    <property type="match status" value="1"/>
</dbReference>
<reference evidence="6 7" key="1">
    <citation type="submission" date="2014-12" db="EMBL/GenBank/DDBJ databases">
        <title>Comparative genomics of the lactic acid bacteria isolated from the honey bee gut.</title>
        <authorList>
            <person name="Ellegaard K.M."/>
            <person name="Tamarit D."/>
            <person name="Javelind E."/>
            <person name="Olofsson T."/>
            <person name="Andersson S.G."/>
            <person name="Vasquez A."/>
        </authorList>
    </citation>
    <scope>NUCLEOTIDE SEQUENCE [LARGE SCALE GENOMIC DNA]</scope>
    <source>
        <strain evidence="6 7">Bma6</strain>
    </source>
</reference>
<name>A0ABD4AFJ7_9BIFI</name>
<dbReference type="PANTHER" id="PTHR43179">
    <property type="entry name" value="RHAMNOSYLTRANSFERASE WBBL"/>
    <property type="match status" value="1"/>
</dbReference>
<protein>
    <submittedName>
        <fullName evidence="6">Glycosyl transferase family protein</fullName>
    </submittedName>
</protein>
<gene>
    <name evidence="6" type="ORF">JF68_01940</name>
</gene>
<evidence type="ECO:0000256" key="4">
    <source>
        <dbReference type="ARBA" id="ARBA00022679"/>
    </source>
</evidence>